<keyword evidence="4" id="KW-0804">Transcription</keyword>
<comment type="caution">
    <text evidence="8">The sequence shown here is derived from an EMBL/GenBank/DDBJ whole genome shotgun (WGS) entry which is preliminary data.</text>
</comment>
<evidence type="ECO:0000256" key="6">
    <source>
        <dbReference type="SAM" id="MobiDB-lite"/>
    </source>
</evidence>
<feature type="region of interest" description="Disordered" evidence="6">
    <location>
        <begin position="107"/>
        <end position="126"/>
    </location>
</feature>
<dbReference type="PRINTS" id="PR00404">
    <property type="entry name" value="MADSDOMAIN"/>
</dbReference>
<sequence>MPRNRETFALIENETDRKVSYKKRHIWFLKKSQELDTVCDIEMVAIIYSPYSDEPKVFPNHGVAINTFQKFKEFSTFEISKNMVTREEFTDYIIKKNIQLVREEMKKNVDDEGSTSNVPQSTPSTTMTSMMQSSIIDPLLYAPMATPMTPEMDPSAEIPPIGASNHMNNYLNYSTDIPQSPSLNKLLNWNNDDVMTFIGRPITKQY</sequence>
<evidence type="ECO:0000259" key="7">
    <source>
        <dbReference type="PROSITE" id="PS50066"/>
    </source>
</evidence>
<keyword evidence="9" id="KW-1185">Reference proteome</keyword>
<evidence type="ECO:0000256" key="1">
    <source>
        <dbReference type="ARBA" id="ARBA00004123"/>
    </source>
</evidence>
<dbReference type="Pfam" id="PF00319">
    <property type="entry name" value="SRF-TF"/>
    <property type="match status" value="1"/>
</dbReference>
<evidence type="ECO:0000256" key="3">
    <source>
        <dbReference type="ARBA" id="ARBA00023125"/>
    </source>
</evidence>
<evidence type="ECO:0000256" key="5">
    <source>
        <dbReference type="ARBA" id="ARBA00023242"/>
    </source>
</evidence>
<dbReference type="Proteomes" id="UP001311915">
    <property type="component" value="Unassembled WGS sequence"/>
</dbReference>
<dbReference type="GO" id="GO:0003677">
    <property type="term" value="F:DNA binding"/>
    <property type="evidence" value="ECO:0007669"/>
    <property type="project" value="UniProtKB-KW"/>
</dbReference>
<evidence type="ECO:0000256" key="4">
    <source>
        <dbReference type="ARBA" id="ARBA00023163"/>
    </source>
</evidence>
<proteinExistence type="predicted"/>
<gene>
    <name evidence="8" type="ORF">R3W88_008064</name>
</gene>
<reference evidence="8 9" key="1">
    <citation type="submission" date="2023-10" db="EMBL/GenBank/DDBJ databases">
        <title>Genome-Wide Identification Analysis in wild type Solanum Pinnatisectum Reveals Some Genes Defensing Phytophthora Infestans.</title>
        <authorList>
            <person name="Sun C."/>
        </authorList>
    </citation>
    <scope>NUCLEOTIDE SEQUENCE [LARGE SCALE GENOMIC DNA]</scope>
    <source>
        <strain evidence="8">LQN</strain>
        <tissue evidence="8">Leaf</tissue>
    </source>
</reference>
<dbReference type="Gene3D" id="3.40.1810.10">
    <property type="entry name" value="Transcription factor, MADS-box"/>
    <property type="match status" value="1"/>
</dbReference>
<name>A0AAV9M7T3_9SOLN</name>
<feature type="domain" description="MADS-box" evidence="7">
    <location>
        <begin position="1"/>
        <end position="49"/>
    </location>
</feature>
<accession>A0AAV9M7T3</accession>
<dbReference type="EMBL" id="JAWPEI010000002">
    <property type="protein sequence ID" value="KAK4733803.1"/>
    <property type="molecule type" value="Genomic_DNA"/>
</dbReference>
<evidence type="ECO:0000256" key="2">
    <source>
        <dbReference type="ARBA" id="ARBA00023015"/>
    </source>
</evidence>
<dbReference type="InterPro" id="IPR036879">
    <property type="entry name" value="TF_MADSbox_sf"/>
</dbReference>
<evidence type="ECO:0000313" key="8">
    <source>
        <dbReference type="EMBL" id="KAK4733803.1"/>
    </source>
</evidence>
<evidence type="ECO:0000313" key="9">
    <source>
        <dbReference type="Proteomes" id="UP001311915"/>
    </source>
</evidence>
<keyword evidence="2" id="KW-0805">Transcription regulation</keyword>
<dbReference type="GO" id="GO:0046983">
    <property type="term" value="F:protein dimerization activity"/>
    <property type="evidence" value="ECO:0007669"/>
    <property type="project" value="InterPro"/>
</dbReference>
<dbReference type="AlphaFoldDB" id="A0AAV9M7T3"/>
<dbReference type="InterPro" id="IPR002100">
    <property type="entry name" value="TF_MADSbox"/>
</dbReference>
<keyword evidence="5" id="KW-0539">Nucleus</keyword>
<dbReference type="SMART" id="SM00432">
    <property type="entry name" value="MADS"/>
    <property type="match status" value="1"/>
</dbReference>
<keyword evidence="3" id="KW-0238">DNA-binding</keyword>
<dbReference type="SUPFAM" id="SSF55455">
    <property type="entry name" value="SRF-like"/>
    <property type="match status" value="1"/>
</dbReference>
<comment type="subcellular location">
    <subcellularLocation>
        <location evidence="1">Nucleus</location>
    </subcellularLocation>
</comment>
<dbReference type="PROSITE" id="PS50066">
    <property type="entry name" value="MADS_BOX_2"/>
    <property type="match status" value="1"/>
</dbReference>
<protein>
    <recommendedName>
        <fullName evidence="7">MADS-box domain-containing protein</fullName>
    </recommendedName>
</protein>
<dbReference type="GO" id="GO:0005634">
    <property type="term" value="C:nucleus"/>
    <property type="evidence" value="ECO:0007669"/>
    <property type="project" value="UniProtKB-SubCell"/>
</dbReference>
<organism evidence="8 9">
    <name type="scientific">Solanum pinnatisectum</name>
    <name type="common">tansyleaf nightshade</name>
    <dbReference type="NCBI Taxonomy" id="50273"/>
    <lineage>
        <taxon>Eukaryota</taxon>
        <taxon>Viridiplantae</taxon>
        <taxon>Streptophyta</taxon>
        <taxon>Embryophyta</taxon>
        <taxon>Tracheophyta</taxon>
        <taxon>Spermatophyta</taxon>
        <taxon>Magnoliopsida</taxon>
        <taxon>eudicotyledons</taxon>
        <taxon>Gunneridae</taxon>
        <taxon>Pentapetalae</taxon>
        <taxon>asterids</taxon>
        <taxon>lamiids</taxon>
        <taxon>Solanales</taxon>
        <taxon>Solanaceae</taxon>
        <taxon>Solanoideae</taxon>
        <taxon>Solaneae</taxon>
        <taxon>Solanum</taxon>
    </lineage>
</organism>